<dbReference type="EMBL" id="JBIGHX010000011">
    <property type="protein sequence ID" value="MFG6464703.1"/>
    <property type="molecule type" value="Genomic_DNA"/>
</dbReference>
<evidence type="ECO:0000256" key="3">
    <source>
        <dbReference type="ARBA" id="ARBA00022741"/>
    </source>
</evidence>
<protein>
    <submittedName>
        <fullName evidence="9">Cytochrome c biogenesis heme-transporting ATPase CcmA</fullName>
    </submittedName>
</protein>
<evidence type="ECO:0000313" key="9">
    <source>
        <dbReference type="EMBL" id="MFG6464703.1"/>
    </source>
</evidence>
<evidence type="ECO:0000256" key="4">
    <source>
        <dbReference type="ARBA" id="ARBA00022748"/>
    </source>
</evidence>
<accession>A0ABW7GRZ5</accession>
<dbReference type="PANTHER" id="PTHR43499">
    <property type="entry name" value="ABC TRANSPORTER I FAMILY MEMBER 1"/>
    <property type="match status" value="1"/>
</dbReference>
<dbReference type="NCBIfam" id="TIGR01189">
    <property type="entry name" value="ccmA"/>
    <property type="match status" value="1"/>
</dbReference>
<evidence type="ECO:0000256" key="5">
    <source>
        <dbReference type="ARBA" id="ARBA00022840"/>
    </source>
</evidence>
<evidence type="ECO:0000259" key="8">
    <source>
        <dbReference type="PROSITE" id="PS50893"/>
    </source>
</evidence>
<comment type="caution">
    <text evidence="9">The sequence shown here is derived from an EMBL/GenBank/DDBJ whole genome shotgun (WGS) entry which is preliminary data.</text>
</comment>
<dbReference type="InterPro" id="IPR003593">
    <property type="entry name" value="AAA+_ATPase"/>
</dbReference>
<keyword evidence="1" id="KW-0813">Transport</keyword>
<dbReference type="PANTHER" id="PTHR43499:SF1">
    <property type="entry name" value="ABC TRANSPORTER I FAMILY MEMBER 1"/>
    <property type="match status" value="1"/>
</dbReference>
<dbReference type="Proteomes" id="UP001606302">
    <property type="component" value="Unassembled WGS sequence"/>
</dbReference>
<dbReference type="InterPro" id="IPR027417">
    <property type="entry name" value="P-loop_NTPase"/>
</dbReference>
<keyword evidence="5" id="KW-0067">ATP-binding</keyword>
<dbReference type="Pfam" id="PF00005">
    <property type="entry name" value="ABC_tran"/>
    <property type="match status" value="1"/>
</dbReference>
<dbReference type="NCBIfam" id="NF010061">
    <property type="entry name" value="PRK13538.1"/>
    <property type="match status" value="1"/>
</dbReference>
<evidence type="ECO:0000256" key="1">
    <source>
        <dbReference type="ARBA" id="ARBA00022448"/>
    </source>
</evidence>
<keyword evidence="6" id="KW-1278">Translocase</keyword>
<gene>
    <name evidence="9" type="primary">ccmA</name>
    <name evidence="9" type="ORF">ACG04Q_24235</name>
</gene>
<keyword evidence="10" id="KW-1185">Reference proteome</keyword>
<keyword evidence="4" id="KW-0201">Cytochrome c-type biogenesis</keyword>
<proteinExistence type="predicted"/>
<dbReference type="PROSITE" id="PS50893">
    <property type="entry name" value="ABC_TRANSPORTER_2"/>
    <property type="match status" value="1"/>
</dbReference>
<dbReference type="InterPro" id="IPR003439">
    <property type="entry name" value="ABC_transporter-like_ATP-bd"/>
</dbReference>
<dbReference type="RefSeq" id="WP_394514192.1">
    <property type="nucleotide sequence ID" value="NZ_JBIGHX010000011.1"/>
</dbReference>
<sequence length="212" mass="22401">MPSHEQARPLLNAEALACRRGGRYLFKGLSFELAPGQALELRGANGSGKSSLLRLLAGLMPAAAGAARWSGQPAKAGQAGVAYLGHLNGLSPELSALDNLRFARQLSGDPAEPPDEALRAWGLEAVAMRPVQRLSQGQQRRTALARVGMARQRLWLLDEPCAGLDEAGERLFDARLAQHLAGGGLAVIATHQPLRLPAGQCRPLVLGQPTAC</sequence>
<evidence type="ECO:0000313" key="10">
    <source>
        <dbReference type="Proteomes" id="UP001606302"/>
    </source>
</evidence>
<dbReference type="SUPFAM" id="SSF52540">
    <property type="entry name" value="P-loop containing nucleoside triphosphate hydrolases"/>
    <property type="match status" value="1"/>
</dbReference>
<name>A0ABW7GRZ5_9BURK</name>
<evidence type="ECO:0000256" key="2">
    <source>
        <dbReference type="ARBA" id="ARBA00022475"/>
    </source>
</evidence>
<dbReference type="SMART" id="SM00382">
    <property type="entry name" value="AAA"/>
    <property type="match status" value="1"/>
</dbReference>
<evidence type="ECO:0000256" key="7">
    <source>
        <dbReference type="ARBA" id="ARBA00023136"/>
    </source>
</evidence>
<feature type="domain" description="ABC transporter" evidence="8">
    <location>
        <begin position="11"/>
        <end position="209"/>
    </location>
</feature>
<evidence type="ECO:0000256" key="6">
    <source>
        <dbReference type="ARBA" id="ARBA00022967"/>
    </source>
</evidence>
<keyword evidence="2" id="KW-1003">Cell membrane</keyword>
<dbReference type="InterPro" id="IPR005895">
    <property type="entry name" value="ABC_transptr_haem_export_CcmA"/>
</dbReference>
<organism evidence="9 10">
    <name type="scientific">Pelomonas lactea</name>
    <dbReference type="NCBI Taxonomy" id="3299030"/>
    <lineage>
        <taxon>Bacteria</taxon>
        <taxon>Pseudomonadati</taxon>
        <taxon>Pseudomonadota</taxon>
        <taxon>Betaproteobacteria</taxon>
        <taxon>Burkholderiales</taxon>
        <taxon>Sphaerotilaceae</taxon>
        <taxon>Roseateles</taxon>
    </lineage>
</organism>
<dbReference type="Gene3D" id="3.40.50.300">
    <property type="entry name" value="P-loop containing nucleotide triphosphate hydrolases"/>
    <property type="match status" value="1"/>
</dbReference>
<keyword evidence="3" id="KW-0547">Nucleotide-binding</keyword>
<reference evidence="9 10" key="1">
    <citation type="submission" date="2024-08" db="EMBL/GenBank/DDBJ databases">
        <authorList>
            <person name="Lu H."/>
        </authorList>
    </citation>
    <scope>NUCLEOTIDE SEQUENCE [LARGE SCALE GENOMIC DNA]</scope>
    <source>
        <strain evidence="9 10">DXS20W</strain>
    </source>
</reference>
<keyword evidence="7" id="KW-0472">Membrane</keyword>